<sequence length="182" mass="20248">MENSLRQLGDGSTKPPLKLLAGYGLDTMYNQHANWKCCVDVKYCPPYQNRSVVQKKEDLNLDLPVTSNTAQRESDTLDHVTTDSDCTPTLRCALYRYFLDFPHETLLFLGILVFFIDTGYDVSVAVWSGKPPPVHPTEIRASISPSSDSLAQQETSVLANYASKAVTWAVGTTEQLTIEDIN</sequence>
<gene>
    <name evidence="1" type="ORF">TBIB3V08_LOCUS10533</name>
</gene>
<proteinExistence type="predicted"/>
<evidence type="ECO:0000313" key="1">
    <source>
        <dbReference type="EMBL" id="CAD7448246.1"/>
    </source>
</evidence>
<name>A0A7R9F7U6_9NEOP</name>
<organism evidence="1">
    <name type="scientific">Timema bartmani</name>
    <dbReference type="NCBI Taxonomy" id="61472"/>
    <lineage>
        <taxon>Eukaryota</taxon>
        <taxon>Metazoa</taxon>
        <taxon>Ecdysozoa</taxon>
        <taxon>Arthropoda</taxon>
        <taxon>Hexapoda</taxon>
        <taxon>Insecta</taxon>
        <taxon>Pterygota</taxon>
        <taxon>Neoptera</taxon>
        <taxon>Polyneoptera</taxon>
        <taxon>Phasmatodea</taxon>
        <taxon>Timematodea</taxon>
        <taxon>Timematoidea</taxon>
        <taxon>Timematidae</taxon>
        <taxon>Timema</taxon>
    </lineage>
</organism>
<dbReference type="AlphaFoldDB" id="A0A7R9F7U6"/>
<protein>
    <submittedName>
        <fullName evidence="1">Uncharacterized protein</fullName>
    </submittedName>
</protein>
<accession>A0A7R9F7U6</accession>
<reference evidence="1" key="1">
    <citation type="submission" date="2020-11" db="EMBL/GenBank/DDBJ databases">
        <authorList>
            <person name="Tran Van P."/>
        </authorList>
    </citation>
    <scope>NUCLEOTIDE SEQUENCE</scope>
</reference>
<dbReference type="EMBL" id="OD569748">
    <property type="protein sequence ID" value="CAD7448246.1"/>
    <property type="molecule type" value="Genomic_DNA"/>
</dbReference>